<evidence type="ECO:0000256" key="2">
    <source>
        <dbReference type="ARBA" id="ARBA00022527"/>
    </source>
</evidence>
<feature type="region of interest" description="Disordered" evidence="12">
    <location>
        <begin position="1"/>
        <end position="20"/>
    </location>
</feature>
<dbReference type="GO" id="GO:0005024">
    <property type="term" value="F:transforming growth factor beta receptor activity"/>
    <property type="evidence" value="ECO:0007669"/>
    <property type="project" value="TreeGrafter"/>
</dbReference>
<dbReference type="InterPro" id="IPR000472">
    <property type="entry name" value="Activin_recp"/>
</dbReference>
<keyword evidence="7" id="KW-0418">Kinase</keyword>
<dbReference type="PANTHER" id="PTHR23255:SF63">
    <property type="entry name" value="BONE MORPHOGENETIC PROTEIN RECEPTOR TYPE-2"/>
    <property type="match status" value="1"/>
</dbReference>
<dbReference type="Gene3D" id="2.10.60.10">
    <property type="entry name" value="CD59"/>
    <property type="match status" value="1"/>
</dbReference>
<name>A0A8T2P9S4_9TELE</name>
<feature type="non-terminal residue" evidence="14">
    <location>
        <position position="1"/>
    </location>
</feature>
<keyword evidence="3" id="KW-0808">Transferase</keyword>
<organism evidence="14 15">
    <name type="scientific">Albula glossodonta</name>
    <name type="common">roundjaw bonefish</name>
    <dbReference type="NCBI Taxonomy" id="121402"/>
    <lineage>
        <taxon>Eukaryota</taxon>
        <taxon>Metazoa</taxon>
        <taxon>Chordata</taxon>
        <taxon>Craniata</taxon>
        <taxon>Vertebrata</taxon>
        <taxon>Euteleostomi</taxon>
        <taxon>Actinopterygii</taxon>
        <taxon>Neopterygii</taxon>
        <taxon>Teleostei</taxon>
        <taxon>Albuliformes</taxon>
        <taxon>Albulidae</taxon>
        <taxon>Albula</taxon>
    </lineage>
</organism>
<accession>A0A8T2P9S4</accession>
<evidence type="ECO:0000256" key="8">
    <source>
        <dbReference type="ARBA" id="ARBA00022840"/>
    </source>
</evidence>
<dbReference type="PANTHER" id="PTHR23255">
    <property type="entry name" value="TRANSFORMING GROWTH FACTOR-BETA RECEPTOR TYPE I AND II"/>
    <property type="match status" value="1"/>
</dbReference>
<evidence type="ECO:0000256" key="9">
    <source>
        <dbReference type="ARBA" id="ARBA00022989"/>
    </source>
</evidence>
<sequence>GGEDGGGRVDTVCVPSRASPSQNKLPLFFGDVIKPRGAAQSEERECAFNDQQQQYDEQHVGGEGRVSRENTTVRCSKGSRCYGLWEKTHDGDIRLVKQGCWTHIGDQQDCHDDRCVVTTTPSQIQNGTYRFCCCSTDMCNVNFTEDFPPPTPTSAQPLCESYTGQHRPPHSGVPQQIQHGRPIQTPGVVVGWGGGGWVVWCISDVVEENGRTMADEKWKLQEINGQAGVRCGQMSG</sequence>
<dbReference type="GO" id="GO:0030509">
    <property type="term" value="P:BMP signaling pathway"/>
    <property type="evidence" value="ECO:0007669"/>
    <property type="project" value="TreeGrafter"/>
</dbReference>
<evidence type="ECO:0000256" key="3">
    <source>
        <dbReference type="ARBA" id="ARBA00022679"/>
    </source>
</evidence>
<evidence type="ECO:0000256" key="11">
    <source>
        <dbReference type="ARBA" id="ARBA00023170"/>
    </source>
</evidence>
<dbReference type="GO" id="GO:0043235">
    <property type="term" value="C:receptor complex"/>
    <property type="evidence" value="ECO:0007669"/>
    <property type="project" value="TreeGrafter"/>
</dbReference>
<evidence type="ECO:0000256" key="5">
    <source>
        <dbReference type="ARBA" id="ARBA00022729"/>
    </source>
</evidence>
<keyword evidence="2" id="KW-0723">Serine/threonine-protein kinase</keyword>
<dbReference type="InterPro" id="IPR000333">
    <property type="entry name" value="TGFB_receptor"/>
</dbReference>
<keyword evidence="8" id="KW-0067">ATP-binding</keyword>
<dbReference type="GO" id="GO:0005886">
    <property type="term" value="C:plasma membrane"/>
    <property type="evidence" value="ECO:0007669"/>
    <property type="project" value="TreeGrafter"/>
</dbReference>
<feature type="domain" description="Activin types I and II receptor" evidence="13">
    <location>
        <begin position="68"/>
        <end position="142"/>
    </location>
</feature>
<keyword evidence="4" id="KW-0812">Transmembrane</keyword>
<evidence type="ECO:0000256" key="1">
    <source>
        <dbReference type="ARBA" id="ARBA00004167"/>
    </source>
</evidence>
<dbReference type="FunFam" id="2.10.60.10:FF:000006">
    <property type="entry name" value="Receptor protein serine/threonine kinase"/>
    <property type="match status" value="1"/>
</dbReference>
<evidence type="ECO:0000313" key="14">
    <source>
        <dbReference type="EMBL" id="KAG9349285.1"/>
    </source>
</evidence>
<proteinExistence type="predicted"/>
<keyword evidence="5" id="KW-0732">Signal</keyword>
<dbReference type="Pfam" id="PF01064">
    <property type="entry name" value="Activin_recp"/>
    <property type="match status" value="1"/>
</dbReference>
<evidence type="ECO:0000256" key="4">
    <source>
        <dbReference type="ARBA" id="ARBA00022692"/>
    </source>
</evidence>
<gene>
    <name evidence="14" type="ORF">JZ751_027728</name>
</gene>
<evidence type="ECO:0000256" key="12">
    <source>
        <dbReference type="SAM" id="MobiDB-lite"/>
    </source>
</evidence>
<keyword evidence="10" id="KW-0472">Membrane</keyword>
<evidence type="ECO:0000256" key="10">
    <source>
        <dbReference type="ARBA" id="ARBA00023136"/>
    </source>
</evidence>
<dbReference type="GO" id="GO:0001944">
    <property type="term" value="P:vasculature development"/>
    <property type="evidence" value="ECO:0007669"/>
    <property type="project" value="TreeGrafter"/>
</dbReference>
<keyword evidence="15" id="KW-1185">Reference proteome</keyword>
<protein>
    <recommendedName>
        <fullName evidence="13">Activin types I and II receptor domain-containing protein</fullName>
    </recommendedName>
</protein>
<keyword evidence="9" id="KW-1133">Transmembrane helix</keyword>
<dbReference type="GO" id="GO:0005524">
    <property type="term" value="F:ATP binding"/>
    <property type="evidence" value="ECO:0007669"/>
    <property type="project" value="UniProtKB-KW"/>
</dbReference>
<evidence type="ECO:0000259" key="13">
    <source>
        <dbReference type="Pfam" id="PF01064"/>
    </source>
</evidence>
<dbReference type="CDD" id="cd23614">
    <property type="entry name" value="TFP_LU_ECD_BMPR2"/>
    <property type="match status" value="1"/>
</dbReference>
<evidence type="ECO:0000313" key="15">
    <source>
        <dbReference type="Proteomes" id="UP000824540"/>
    </source>
</evidence>
<dbReference type="Proteomes" id="UP000824540">
    <property type="component" value="Unassembled WGS sequence"/>
</dbReference>
<dbReference type="AlphaFoldDB" id="A0A8T2P9S4"/>
<comment type="subcellular location">
    <subcellularLocation>
        <location evidence="1">Membrane</location>
        <topology evidence="1">Single-pass membrane protein</topology>
    </subcellularLocation>
</comment>
<dbReference type="OrthoDB" id="669224at2759"/>
<dbReference type="InterPro" id="IPR045860">
    <property type="entry name" value="Snake_toxin-like_sf"/>
</dbReference>
<comment type="caution">
    <text evidence="14">The sequence shown here is derived from an EMBL/GenBank/DDBJ whole genome shotgun (WGS) entry which is preliminary data.</text>
</comment>
<evidence type="ECO:0000256" key="7">
    <source>
        <dbReference type="ARBA" id="ARBA00022777"/>
    </source>
</evidence>
<reference evidence="14" key="1">
    <citation type="thesis" date="2021" institute="BYU ScholarsArchive" country="Provo, UT, USA">
        <title>Applications of and Algorithms for Genome Assembly and Genomic Analyses with an Emphasis on Marine Teleosts.</title>
        <authorList>
            <person name="Pickett B.D."/>
        </authorList>
    </citation>
    <scope>NUCLEOTIDE SEQUENCE</scope>
    <source>
        <strain evidence="14">HI-2016</strain>
    </source>
</reference>
<keyword evidence="11" id="KW-0675">Receptor</keyword>
<evidence type="ECO:0000256" key="6">
    <source>
        <dbReference type="ARBA" id="ARBA00022741"/>
    </source>
</evidence>
<dbReference type="SUPFAM" id="SSF57302">
    <property type="entry name" value="Snake toxin-like"/>
    <property type="match status" value="1"/>
</dbReference>
<keyword evidence="6" id="KW-0547">Nucleotide-binding</keyword>
<dbReference type="EMBL" id="JAFBMS010000009">
    <property type="protein sequence ID" value="KAG9349285.1"/>
    <property type="molecule type" value="Genomic_DNA"/>
</dbReference>